<evidence type="ECO:0000259" key="4">
    <source>
        <dbReference type="Pfam" id="PF25964"/>
    </source>
</evidence>
<keyword evidence="2" id="KW-0472">Membrane</keyword>
<dbReference type="InterPro" id="IPR058834">
    <property type="entry name" value="Beta-barrel_ALG44"/>
</dbReference>
<dbReference type="EMBL" id="RPOK01000002">
    <property type="protein sequence ID" value="RPJ67141.1"/>
    <property type="molecule type" value="Genomic_DNA"/>
</dbReference>
<evidence type="ECO:0000313" key="7">
    <source>
        <dbReference type="Proteomes" id="UP000275281"/>
    </source>
</evidence>
<dbReference type="Pfam" id="PF25965">
    <property type="entry name" value="Beta-barrel_ALG44"/>
    <property type="match status" value="1"/>
</dbReference>
<feature type="transmembrane region" description="Helical" evidence="2">
    <location>
        <begin position="159"/>
        <end position="179"/>
    </location>
</feature>
<protein>
    <submittedName>
        <fullName evidence="6">HlyD family efflux transporter periplasmic adaptor subunit</fullName>
    </submittedName>
</protein>
<dbReference type="RefSeq" id="WP_124027045.1">
    <property type="nucleotide sequence ID" value="NZ_JBHRSN010000015.1"/>
</dbReference>
<comment type="caution">
    <text evidence="6">The sequence shown here is derived from an EMBL/GenBank/DDBJ whole genome shotgun (WGS) entry which is preliminary data.</text>
</comment>
<organism evidence="6 7">
    <name type="scientific">Alteromonas sediminis</name>
    <dbReference type="NCBI Taxonomy" id="2259342"/>
    <lineage>
        <taxon>Bacteria</taxon>
        <taxon>Pseudomonadati</taxon>
        <taxon>Pseudomonadota</taxon>
        <taxon>Gammaproteobacteria</taxon>
        <taxon>Alteromonadales</taxon>
        <taxon>Alteromonadaceae</taxon>
        <taxon>Alteromonas/Salinimonas group</taxon>
        <taxon>Alteromonas</taxon>
    </lineage>
</organism>
<evidence type="ECO:0000259" key="5">
    <source>
        <dbReference type="Pfam" id="PF25965"/>
    </source>
</evidence>
<proteinExistence type="predicted"/>
<name>A0A3N5YNG1_9ALTE</name>
<accession>A0A3N5YNG1</accession>
<dbReference type="Gene3D" id="2.40.10.220">
    <property type="entry name" value="predicted glycosyltransferase like domains"/>
    <property type="match status" value="1"/>
</dbReference>
<dbReference type="GO" id="GO:0035438">
    <property type="term" value="F:cyclic-di-GMP binding"/>
    <property type="evidence" value="ECO:0007669"/>
    <property type="project" value="InterPro"/>
</dbReference>
<dbReference type="Pfam" id="PF25964">
    <property type="entry name" value="BSH_ALG44"/>
    <property type="match status" value="1"/>
</dbReference>
<sequence length="381" mass="41364">MNTGSDSNSLVHESETQRRHSRVKIPSTLVMKNEQGEEKKYPLLDISASGFAISGEELELTAGDVRSGIVHFQFDSLEIGLKVNFQVVAKHGNDPVRYGCEFHNLGREEISTLRTIITKFLSGEVTQLDDILTTLSRENFAKERVDFSKALSGSEKLRALIFTGVFVFLSLLAFAYVLFSIHQSFFVIKADTAIVSAQTSVATSPRSGPVTLKVKEGDKVSIGQPIAVIESPALSDTSSIASAAGISDEDLNALLGKTVSSVIESRCNCEVVSLRVSEGEFVSAGQTIANFGEDNTQTIVLARFAHDVLQDIAEGTKVDVYISPEQGQISGVITKLQVPEPIRSEEHRVHSVLATITTDEAIPFKYLNRPVTVKVGELSGF</sequence>
<dbReference type="InterPro" id="IPR009875">
    <property type="entry name" value="PilZ_domain"/>
</dbReference>
<evidence type="ECO:0000256" key="1">
    <source>
        <dbReference type="SAM" id="MobiDB-lite"/>
    </source>
</evidence>
<keyword evidence="7" id="KW-1185">Reference proteome</keyword>
<dbReference type="OrthoDB" id="5912905at2"/>
<feature type="region of interest" description="Disordered" evidence="1">
    <location>
        <begin position="1"/>
        <end position="23"/>
    </location>
</feature>
<feature type="domain" description="PilZ" evidence="3">
    <location>
        <begin position="17"/>
        <end position="117"/>
    </location>
</feature>
<feature type="domain" description="ALG44 barrel-sandwich hybrid" evidence="4">
    <location>
        <begin position="203"/>
        <end position="289"/>
    </location>
</feature>
<dbReference type="Gene3D" id="2.40.50.100">
    <property type="match status" value="1"/>
</dbReference>
<dbReference type="Pfam" id="PF07238">
    <property type="entry name" value="PilZ"/>
    <property type="match status" value="1"/>
</dbReference>
<dbReference type="Proteomes" id="UP000275281">
    <property type="component" value="Unassembled WGS sequence"/>
</dbReference>
<evidence type="ECO:0000259" key="3">
    <source>
        <dbReference type="Pfam" id="PF07238"/>
    </source>
</evidence>
<dbReference type="SUPFAM" id="SSF141371">
    <property type="entry name" value="PilZ domain-like"/>
    <property type="match status" value="1"/>
</dbReference>
<reference evidence="6 7" key="1">
    <citation type="submission" date="2018-11" db="EMBL/GenBank/DDBJ databases">
        <authorList>
            <person name="Ye M.-Q."/>
            <person name="Du Z.-J."/>
        </authorList>
    </citation>
    <scope>NUCLEOTIDE SEQUENCE [LARGE SCALE GENOMIC DNA]</scope>
    <source>
        <strain evidence="6 7">U0105</strain>
    </source>
</reference>
<evidence type="ECO:0000313" key="6">
    <source>
        <dbReference type="EMBL" id="RPJ67141.1"/>
    </source>
</evidence>
<evidence type="ECO:0000256" key="2">
    <source>
        <dbReference type="SAM" id="Phobius"/>
    </source>
</evidence>
<gene>
    <name evidence="6" type="ORF">DRW07_06265</name>
</gene>
<keyword evidence="2" id="KW-0812">Transmembrane</keyword>
<dbReference type="InterPro" id="IPR058835">
    <property type="entry name" value="BSH_ALG44"/>
</dbReference>
<dbReference type="AlphaFoldDB" id="A0A3N5YNG1"/>
<feature type="compositionally biased region" description="Polar residues" evidence="1">
    <location>
        <begin position="1"/>
        <end position="11"/>
    </location>
</feature>
<feature type="domain" description="ALG44 beta-barrel" evidence="5">
    <location>
        <begin position="300"/>
        <end position="378"/>
    </location>
</feature>
<keyword evidence="2" id="KW-1133">Transmembrane helix</keyword>